<feature type="compositionally biased region" description="Basic and acidic residues" evidence="1">
    <location>
        <begin position="9"/>
        <end position="26"/>
    </location>
</feature>
<evidence type="ECO:0000313" key="2">
    <source>
        <dbReference type="EMBL" id="GIX92457.1"/>
    </source>
</evidence>
<feature type="compositionally biased region" description="Polar residues" evidence="1">
    <location>
        <begin position="57"/>
        <end position="67"/>
    </location>
</feature>
<evidence type="ECO:0000313" key="3">
    <source>
        <dbReference type="Proteomes" id="UP001054945"/>
    </source>
</evidence>
<proteinExistence type="predicted"/>
<dbReference type="AlphaFoldDB" id="A0AAV4PBD2"/>
<name>A0AAV4PBD2_CAEEX</name>
<reference evidence="2 3" key="1">
    <citation type="submission" date="2021-06" db="EMBL/GenBank/DDBJ databases">
        <title>Caerostris extrusa draft genome.</title>
        <authorList>
            <person name="Kono N."/>
            <person name="Arakawa K."/>
        </authorList>
    </citation>
    <scope>NUCLEOTIDE SEQUENCE [LARGE SCALE GENOMIC DNA]</scope>
</reference>
<sequence length="67" mass="7773">MPVRWSGHRQGEERHWTRDLRREGRKGTKHPLTRREKSRSGGKDNTGLQGHLYTRPGNGNSVINTMH</sequence>
<protein>
    <submittedName>
        <fullName evidence="2">Uncharacterized protein</fullName>
    </submittedName>
</protein>
<feature type="compositionally biased region" description="Basic and acidic residues" evidence="1">
    <location>
        <begin position="33"/>
        <end position="42"/>
    </location>
</feature>
<accession>A0AAV4PBD2</accession>
<keyword evidence="3" id="KW-1185">Reference proteome</keyword>
<comment type="caution">
    <text evidence="2">The sequence shown here is derived from an EMBL/GenBank/DDBJ whole genome shotgun (WGS) entry which is preliminary data.</text>
</comment>
<feature type="region of interest" description="Disordered" evidence="1">
    <location>
        <begin position="1"/>
        <end position="67"/>
    </location>
</feature>
<gene>
    <name evidence="2" type="ORF">CEXT_570081</name>
</gene>
<organism evidence="2 3">
    <name type="scientific">Caerostris extrusa</name>
    <name type="common">Bark spider</name>
    <name type="synonym">Caerostris bankana</name>
    <dbReference type="NCBI Taxonomy" id="172846"/>
    <lineage>
        <taxon>Eukaryota</taxon>
        <taxon>Metazoa</taxon>
        <taxon>Ecdysozoa</taxon>
        <taxon>Arthropoda</taxon>
        <taxon>Chelicerata</taxon>
        <taxon>Arachnida</taxon>
        <taxon>Araneae</taxon>
        <taxon>Araneomorphae</taxon>
        <taxon>Entelegynae</taxon>
        <taxon>Araneoidea</taxon>
        <taxon>Araneidae</taxon>
        <taxon>Caerostris</taxon>
    </lineage>
</organism>
<evidence type="ECO:0000256" key="1">
    <source>
        <dbReference type="SAM" id="MobiDB-lite"/>
    </source>
</evidence>
<dbReference type="EMBL" id="BPLR01021694">
    <property type="protein sequence ID" value="GIX92457.1"/>
    <property type="molecule type" value="Genomic_DNA"/>
</dbReference>
<dbReference type="Proteomes" id="UP001054945">
    <property type="component" value="Unassembled WGS sequence"/>
</dbReference>